<dbReference type="OrthoDB" id="10408891at2759"/>
<protein>
    <submittedName>
        <fullName evidence="2">Uncharacterized protein</fullName>
    </submittedName>
</protein>
<evidence type="ECO:0000313" key="3">
    <source>
        <dbReference type="Proteomes" id="UP000054485"/>
    </source>
</evidence>
<accession>A0A0D0AK27</accession>
<dbReference type="EMBL" id="KN835245">
    <property type="protein sequence ID" value="KIK42226.1"/>
    <property type="molecule type" value="Genomic_DNA"/>
</dbReference>
<organism evidence="2 3">
    <name type="scientific">Suillus luteus UH-Slu-Lm8-n1</name>
    <dbReference type="NCBI Taxonomy" id="930992"/>
    <lineage>
        <taxon>Eukaryota</taxon>
        <taxon>Fungi</taxon>
        <taxon>Dikarya</taxon>
        <taxon>Basidiomycota</taxon>
        <taxon>Agaricomycotina</taxon>
        <taxon>Agaricomycetes</taxon>
        <taxon>Agaricomycetidae</taxon>
        <taxon>Boletales</taxon>
        <taxon>Suillineae</taxon>
        <taxon>Suillaceae</taxon>
        <taxon>Suillus</taxon>
    </lineage>
</organism>
<proteinExistence type="predicted"/>
<sequence>MMGCPTYVSVLVHSLVTPVDSTCRPGCFGIMGSESRTVVIMRNELDACGWIIIRETFLSMTLMYILHFLISGTVQFAIFHRPPLVRNEATCHRPYTLILRLSQKLQIS</sequence>
<dbReference type="AlphaFoldDB" id="A0A0D0AK27"/>
<gene>
    <name evidence="2" type="ORF">CY34DRAFT_159164</name>
</gene>
<dbReference type="HOGENOM" id="CLU_2198733_0_0_1"/>
<evidence type="ECO:0000313" key="2">
    <source>
        <dbReference type="EMBL" id="KIK42226.1"/>
    </source>
</evidence>
<name>A0A0D0AK27_9AGAM</name>
<keyword evidence="1" id="KW-0812">Transmembrane</keyword>
<keyword evidence="1" id="KW-0472">Membrane</keyword>
<feature type="transmembrane region" description="Helical" evidence="1">
    <location>
        <begin position="57"/>
        <end position="79"/>
    </location>
</feature>
<dbReference type="Proteomes" id="UP000054485">
    <property type="component" value="Unassembled WGS sequence"/>
</dbReference>
<reference evidence="3" key="2">
    <citation type="submission" date="2015-01" db="EMBL/GenBank/DDBJ databases">
        <title>Evolutionary Origins and Diversification of the Mycorrhizal Mutualists.</title>
        <authorList>
            <consortium name="DOE Joint Genome Institute"/>
            <consortium name="Mycorrhizal Genomics Consortium"/>
            <person name="Kohler A."/>
            <person name="Kuo A."/>
            <person name="Nagy L.G."/>
            <person name="Floudas D."/>
            <person name="Copeland A."/>
            <person name="Barry K.W."/>
            <person name="Cichocki N."/>
            <person name="Veneault-Fourrey C."/>
            <person name="LaButti K."/>
            <person name="Lindquist E.A."/>
            <person name="Lipzen A."/>
            <person name="Lundell T."/>
            <person name="Morin E."/>
            <person name="Murat C."/>
            <person name="Riley R."/>
            <person name="Ohm R."/>
            <person name="Sun H."/>
            <person name="Tunlid A."/>
            <person name="Henrissat B."/>
            <person name="Grigoriev I.V."/>
            <person name="Hibbett D.S."/>
            <person name="Martin F."/>
        </authorList>
    </citation>
    <scope>NUCLEOTIDE SEQUENCE [LARGE SCALE GENOMIC DNA]</scope>
    <source>
        <strain evidence="3">UH-Slu-Lm8-n1</strain>
    </source>
</reference>
<reference evidence="2 3" key="1">
    <citation type="submission" date="2014-04" db="EMBL/GenBank/DDBJ databases">
        <authorList>
            <consortium name="DOE Joint Genome Institute"/>
            <person name="Kuo A."/>
            <person name="Ruytinx J."/>
            <person name="Rineau F."/>
            <person name="Colpaert J."/>
            <person name="Kohler A."/>
            <person name="Nagy L.G."/>
            <person name="Floudas D."/>
            <person name="Copeland A."/>
            <person name="Barry K.W."/>
            <person name="Cichocki N."/>
            <person name="Veneault-Fourrey C."/>
            <person name="LaButti K."/>
            <person name="Lindquist E.A."/>
            <person name="Lipzen A."/>
            <person name="Lundell T."/>
            <person name="Morin E."/>
            <person name="Murat C."/>
            <person name="Sun H."/>
            <person name="Tunlid A."/>
            <person name="Henrissat B."/>
            <person name="Grigoriev I.V."/>
            <person name="Hibbett D.S."/>
            <person name="Martin F."/>
            <person name="Nordberg H.P."/>
            <person name="Cantor M.N."/>
            <person name="Hua S.X."/>
        </authorList>
    </citation>
    <scope>NUCLEOTIDE SEQUENCE [LARGE SCALE GENOMIC DNA]</scope>
    <source>
        <strain evidence="2 3">UH-Slu-Lm8-n1</strain>
    </source>
</reference>
<dbReference type="InParanoid" id="A0A0D0AK27"/>
<keyword evidence="3" id="KW-1185">Reference proteome</keyword>
<evidence type="ECO:0000256" key="1">
    <source>
        <dbReference type="SAM" id="Phobius"/>
    </source>
</evidence>
<keyword evidence="1" id="KW-1133">Transmembrane helix</keyword>